<feature type="domain" description="HTH luxR-type" evidence="5">
    <location>
        <begin position="250"/>
        <end position="315"/>
    </location>
</feature>
<dbReference type="PROSITE" id="PS00622">
    <property type="entry name" value="HTH_LUXR_1"/>
    <property type="match status" value="1"/>
</dbReference>
<dbReference type="SUPFAM" id="SSF46894">
    <property type="entry name" value="C-terminal effector domain of the bipartite response regulators"/>
    <property type="match status" value="1"/>
</dbReference>
<protein>
    <submittedName>
        <fullName evidence="6">DNA-binding response regulator</fullName>
    </submittedName>
</protein>
<dbReference type="Pfam" id="PF00196">
    <property type="entry name" value="GerE"/>
    <property type="match status" value="1"/>
</dbReference>
<keyword evidence="2 6" id="KW-0238">DNA-binding</keyword>
<dbReference type="PRINTS" id="PR00038">
    <property type="entry name" value="HTHLUXR"/>
</dbReference>
<evidence type="ECO:0000259" key="5">
    <source>
        <dbReference type="PROSITE" id="PS50043"/>
    </source>
</evidence>
<dbReference type="PANTHER" id="PTHR44688">
    <property type="entry name" value="DNA-BINDING TRANSCRIPTIONAL ACTIVATOR DEVR_DOSR"/>
    <property type="match status" value="1"/>
</dbReference>
<evidence type="ECO:0000256" key="2">
    <source>
        <dbReference type="ARBA" id="ARBA00023125"/>
    </source>
</evidence>
<sequence length="318" mass="36777">MLIENLSYLVTFIATTGIAVTGTLVTYQLLREQKTAVLQILLYQQIFLFCFFIYGIWGNLGLRQIMTDVYMSNELIEKLAFFVPLLGIPFLVVSWFMLLKFAFSINGYNASKKWVYFYFASFIVLLSIFAFLFQNNFLPSPAKPDTFLIKIFVIVNLFFHLLFSYPFFRSKKETMRGFKKEELPKCILIYLTSVGLYSMMLWFHDIFGFVSIVSSILMLFAASALLPVCLRLMACPSVENTADSDKSFHLFCTDFEISKREAEIIREICSGKTNKAIAEKLFITLQTVKDHTHRIYTKTRVKSRVQLANLVMERLNGN</sequence>
<keyword evidence="7" id="KW-1185">Reference proteome</keyword>
<keyword evidence="4" id="KW-1133">Transmembrane helix</keyword>
<organism evidence="6 7">
    <name type="scientific">Mariniphaga sediminis</name>
    <dbReference type="NCBI Taxonomy" id="1628158"/>
    <lineage>
        <taxon>Bacteria</taxon>
        <taxon>Pseudomonadati</taxon>
        <taxon>Bacteroidota</taxon>
        <taxon>Bacteroidia</taxon>
        <taxon>Marinilabiliales</taxon>
        <taxon>Prolixibacteraceae</taxon>
        <taxon>Mariniphaga</taxon>
    </lineage>
</organism>
<dbReference type="Gene3D" id="1.10.10.10">
    <property type="entry name" value="Winged helix-like DNA-binding domain superfamily/Winged helix DNA-binding domain"/>
    <property type="match status" value="1"/>
</dbReference>
<evidence type="ECO:0000256" key="4">
    <source>
        <dbReference type="SAM" id="Phobius"/>
    </source>
</evidence>
<dbReference type="Proteomes" id="UP000266441">
    <property type="component" value="Unassembled WGS sequence"/>
</dbReference>
<comment type="caution">
    <text evidence="6">The sequence shown here is derived from an EMBL/GenBank/DDBJ whole genome shotgun (WGS) entry which is preliminary data.</text>
</comment>
<feature type="transmembrane region" description="Helical" evidence="4">
    <location>
        <begin position="42"/>
        <end position="60"/>
    </location>
</feature>
<proteinExistence type="predicted"/>
<dbReference type="InterPro" id="IPR000792">
    <property type="entry name" value="Tscrpt_reg_LuxR_C"/>
</dbReference>
<name>A0A399CVA7_9BACT</name>
<dbReference type="CDD" id="cd06170">
    <property type="entry name" value="LuxR_C_like"/>
    <property type="match status" value="1"/>
</dbReference>
<dbReference type="GO" id="GO:0003677">
    <property type="term" value="F:DNA binding"/>
    <property type="evidence" value="ECO:0007669"/>
    <property type="project" value="UniProtKB-KW"/>
</dbReference>
<dbReference type="EMBL" id="QWET01000024">
    <property type="protein sequence ID" value="RIH63176.1"/>
    <property type="molecule type" value="Genomic_DNA"/>
</dbReference>
<keyword evidence="4" id="KW-0812">Transmembrane</keyword>
<dbReference type="RefSeq" id="WP_119351843.1">
    <property type="nucleotide sequence ID" value="NZ_JBFHKJ010000265.1"/>
</dbReference>
<feature type="transmembrane region" description="Helical" evidence="4">
    <location>
        <begin position="6"/>
        <end position="30"/>
    </location>
</feature>
<evidence type="ECO:0000313" key="7">
    <source>
        <dbReference type="Proteomes" id="UP000266441"/>
    </source>
</evidence>
<dbReference type="GO" id="GO:0006355">
    <property type="term" value="P:regulation of DNA-templated transcription"/>
    <property type="evidence" value="ECO:0007669"/>
    <property type="project" value="InterPro"/>
</dbReference>
<feature type="transmembrane region" description="Helical" evidence="4">
    <location>
        <begin position="115"/>
        <end position="135"/>
    </location>
</feature>
<feature type="transmembrane region" description="Helical" evidence="4">
    <location>
        <begin position="147"/>
        <end position="165"/>
    </location>
</feature>
<keyword evidence="4" id="KW-0472">Membrane</keyword>
<keyword evidence="3" id="KW-0804">Transcription</keyword>
<feature type="transmembrane region" description="Helical" evidence="4">
    <location>
        <begin position="209"/>
        <end position="230"/>
    </location>
</feature>
<feature type="transmembrane region" description="Helical" evidence="4">
    <location>
        <begin position="80"/>
        <end position="103"/>
    </location>
</feature>
<accession>A0A399CVA7</accession>
<dbReference type="PANTHER" id="PTHR44688:SF16">
    <property type="entry name" value="DNA-BINDING TRANSCRIPTIONAL ACTIVATOR DEVR_DOSR"/>
    <property type="match status" value="1"/>
</dbReference>
<dbReference type="PROSITE" id="PS50043">
    <property type="entry name" value="HTH_LUXR_2"/>
    <property type="match status" value="1"/>
</dbReference>
<evidence type="ECO:0000256" key="1">
    <source>
        <dbReference type="ARBA" id="ARBA00023015"/>
    </source>
</evidence>
<keyword evidence="1" id="KW-0805">Transcription regulation</keyword>
<dbReference type="InterPro" id="IPR016032">
    <property type="entry name" value="Sig_transdc_resp-reg_C-effctor"/>
</dbReference>
<dbReference type="OrthoDB" id="9797341at2"/>
<gene>
    <name evidence="6" type="ORF">D1164_20840</name>
</gene>
<evidence type="ECO:0000256" key="3">
    <source>
        <dbReference type="ARBA" id="ARBA00023163"/>
    </source>
</evidence>
<reference evidence="6 7" key="1">
    <citation type="journal article" date="2015" name="Int. J. Syst. Evol. Microbiol.">
        <title>Mariniphaga sediminis sp. nov., isolated from coastal sediment.</title>
        <authorList>
            <person name="Wang F.Q."/>
            <person name="Shen Q.Y."/>
            <person name="Chen G.J."/>
            <person name="Du Z.J."/>
        </authorList>
    </citation>
    <scope>NUCLEOTIDE SEQUENCE [LARGE SCALE GENOMIC DNA]</scope>
    <source>
        <strain evidence="6 7">SY21</strain>
    </source>
</reference>
<dbReference type="AlphaFoldDB" id="A0A399CVA7"/>
<evidence type="ECO:0000313" key="6">
    <source>
        <dbReference type="EMBL" id="RIH63176.1"/>
    </source>
</evidence>
<dbReference type="SMART" id="SM00421">
    <property type="entry name" value="HTH_LUXR"/>
    <property type="match status" value="1"/>
</dbReference>
<dbReference type="InterPro" id="IPR036388">
    <property type="entry name" value="WH-like_DNA-bd_sf"/>
</dbReference>